<accession>A0AAI8U1G3</accession>
<sequence>MAGVPGAGHARPFCMVQKVTIVGDLHRARQLALAADEDSARELLVSLLPVIEQADRDDYALEVFAQLGEIYLVRTAYDGVVESISRIRDCLAIYTAVRAGQRPDLAGQVSMSDAEVDHMICRYTRRAEFLEAGLAAARGDHDSAAAHLAALIATAGDFPDLADEHRNLTCHTRILLAAALCDDDLYAASVPLWSEVLDVLEGYVAPGTGDAETDYLFVAGALGYGRFCIESGRLDEAAPWLHRAGARAQARGWRLASARAQLEQAAACWSGGAYAETQDLVTEAYPVIAEHARAHDVSRSWLYFGLIRLGIGRLREADQCWEHAERHWREIERPLYIHRILLQRSWIALFRGLFDDAIAMVDEARKLLDASPRHSWLQYARLDAHLGNIWRADALAEMGFDGLGKPGQSWEQVEARHAAGTGWYNCRPGSRKYRRAMVKLDRAADLKVPAALAVDSVRYTITDAGARARWANSVSAPLLAGAFAVAWESDNTELICELIEYHSARGTFSTDGAAEAGPAQSVDWADTATGAVPVEAELAPQLAVAAAAAPVLADGALTRLGPLPPLRMDPSSGPILSRYRELARQRYGRDVTAPGAEWATWP</sequence>
<name>A0AAI8U1G3_MYCME</name>
<evidence type="ECO:0000313" key="2">
    <source>
        <dbReference type="Proteomes" id="UP001241092"/>
    </source>
</evidence>
<dbReference type="Proteomes" id="UP001241092">
    <property type="component" value="Chromosome"/>
</dbReference>
<organism evidence="1 2">
    <name type="scientific">Mycolicibacterium mageritense</name>
    <name type="common">Mycobacterium mageritense</name>
    <dbReference type="NCBI Taxonomy" id="53462"/>
    <lineage>
        <taxon>Bacteria</taxon>
        <taxon>Bacillati</taxon>
        <taxon>Actinomycetota</taxon>
        <taxon>Actinomycetes</taxon>
        <taxon>Mycobacteriales</taxon>
        <taxon>Mycobacteriaceae</taxon>
        <taxon>Mycolicibacterium</taxon>
    </lineage>
</organism>
<evidence type="ECO:0000313" key="1">
    <source>
        <dbReference type="EMBL" id="BDY32422.1"/>
    </source>
</evidence>
<dbReference type="AlphaFoldDB" id="A0AAI8U1G3"/>
<protein>
    <recommendedName>
        <fullName evidence="3">Tetratricopeptide repeat protein</fullName>
    </recommendedName>
</protein>
<dbReference type="SUPFAM" id="SSF48452">
    <property type="entry name" value="TPR-like"/>
    <property type="match status" value="1"/>
</dbReference>
<proteinExistence type="predicted"/>
<dbReference type="Gene3D" id="1.25.40.10">
    <property type="entry name" value="Tetratricopeptide repeat domain"/>
    <property type="match status" value="1"/>
</dbReference>
<gene>
    <name evidence="1" type="ORF">hbim_06389</name>
</gene>
<dbReference type="EMBL" id="AP027452">
    <property type="protein sequence ID" value="BDY32422.1"/>
    <property type="molecule type" value="Genomic_DNA"/>
</dbReference>
<reference evidence="1" key="1">
    <citation type="submission" date="2023-03" db="EMBL/GenBank/DDBJ databases">
        <title>Draft genome sequence of a Mycolicibacterium mageritense strain H4_3_1 isolated from a hybrid biological-inorganic system reactor.</title>
        <authorList>
            <person name="Feng X."/>
            <person name="Kazama D."/>
            <person name="Sato K."/>
            <person name="Kobayashi H."/>
        </authorList>
    </citation>
    <scope>NUCLEOTIDE SEQUENCE</scope>
    <source>
        <strain evidence="1">H4_3_1</strain>
    </source>
</reference>
<evidence type="ECO:0008006" key="3">
    <source>
        <dbReference type="Google" id="ProtNLM"/>
    </source>
</evidence>
<dbReference type="InterPro" id="IPR011990">
    <property type="entry name" value="TPR-like_helical_dom_sf"/>
</dbReference>